<keyword evidence="9" id="KW-1185">Reference proteome</keyword>
<dbReference type="PANTHER" id="PTHR37543">
    <property type="entry name" value="CCCH ZINC FINGER DNA BINDING PROTEIN (AFU_ORTHOLOGUE AFUA_5G12760)"/>
    <property type="match status" value="1"/>
</dbReference>
<feature type="compositionally biased region" description="Low complexity" evidence="6">
    <location>
        <begin position="279"/>
        <end position="288"/>
    </location>
</feature>
<dbReference type="InterPro" id="IPR057654">
    <property type="entry name" value="Znf-CCCH_tandem"/>
</dbReference>
<evidence type="ECO:0000256" key="4">
    <source>
        <dbReference type="PROSITE-ProRule" id="PRU00723"/>
    </source>
</evidence>
<dbReference type="Pfam" id="PF25543">
    <property type="entry name" value="zf-CCCH_tandem"/>
    <property type="match status" value="1"/>
</dbReference>
<feature type="coiled-coil region" evidence="5">
    <location>
        <begin position="27"/>
        <end position="64"/>
    </location>
</feature>
<evidence type="ECO:0000256" key="5">
    <source>
        <dbReference type="SAM" id="Coils"/>
    </source>
</evidence>
<keyword evidence="3 4" id="KW-0862">Zinc</keyword>
<dbReference type="GO" id="GO:0008270">
    <property type="term" value="F:zinc ion binding"/>
    <property type="evidence" value="ECO:0007669"/>
    <property type="project" value="UniProtKB-KW"/>
</dbReference>
<accession>A0A9P8VDI6</accession>
<dbReference type="OrthoDB" id="2270193at2759"/>
<evidence type="ECO:0000256" key="3">
    <source>
        <dbReference type="ARBA" id="ARBA00022833"/>
    </source>
</evidence>
<feature type="region of interest" description="Disordered" evidence="6">
    <location>
        <begin position="314"/>
        <end position="342"/>
    </location>
</feature>
<sequence>MLNDSEIDRDAGQLAAYRTSDTLSDILDKYSTLIQEYRRLKSDYEEERDAREKYKQVAKSQERNPFVLVLVDGDGYVFNEDLIGRGPDAGSTAAQVLNDAVRQSLRKKGLEHCQVMVRIYANVAGLSKALNKAGGSVGAEKRSLAPFIASFNRSYGLTELVDAGELKENADFKLRALLNLYAENGQCKHIYFAACHDVGYISDLTPHMGNTNRFTLVDAHCIRFQKEFTKLGMAVEHFPGVFRNSPLDLATSYTRGSNGVIPPEAPRGPQGGSPPTPSPSSTTAPAAAPRKKIVCQTFPLGKCKFGAQCRYSHGDDPRKAGTTATPTHNPSHSVSSSSTSWRDTARLDSAAALAAIKKLPSKKSLPEGHVAVNKNGFRLDPYVQPSTNEAVNRLNTRTRRVRVCNNFHLNGQCPAGDHCEYDHSPLEDDLKAALETLARSTPCGRRGACRDAKCTKGHICQLLDCKSRGGHGFCKIPFSSHSEDMTLAQYVPAIRSRVSPTTNNTSAEGSSIYEDEELDDEGEAHTPSGITLAGED</sequence>
<keyword evidence="5" id="KW-0175">Coiled coil</keyword>
<reference evidence="8" key="1">
    <citation type="journal article" date="2021" name="Nat. Commun.">
        <title>Genetic determinants of endophytism in the Arabidopsis root mycobiome.</title>
        <authorList>
            <person name="Mesny F."/>
            <person name="Miyauchi S."/>
            <person name="Thiergart T."/>
            <person name="Pickel B."/>
            <person name="Atanasova L."/>
            <person name="Karlsson M."/>
            <person name="Huettel B."/>
            <person name="Barry K.W."/>
            <person name="Haridas S."/>
            <person name="Chen C."/>
            <person name="Bauer D."/>
            <person name="Andreopoulos W."/>
            <person name="Pangilinan J."/>
            <person name="LaButti K."/>
            <person name="Riley R."/>
            <person name="Lipzen A."/>
            <person name="Clum A."/>
            <person name="Drula E."/>
            <person name="Henrissat B."/>
            <person name="Kohler A."/>
            <person name="Grigoriev I.V."/>
            <person name="Martin F.M."/>
            <person name="Hacquard S."/>
        </authorList>
    </citation>
    <scope>NUCLEOTIDE SEQUENCE</scope>
    <source>
        <strain evidence="8">MPI-SDFR-AT-0117</strain>
    </source>
</reference>
<feature type="zinc finger region" description="C3H1-type" evidence="4">
    <location>
        <begin position="398"/>
        <end position="426"/>
    </location>
</feature>
<evidence type="ECO:0000313" key="8">
    <source>
        <dbReference type="EMBL" id="KAH6688416.1"/>
    </source>
</evidence>
<evidence type="ECO:0000256" key="1">
    <source>
        <dbReference type="ARBA" id="ARBA00022723"/>
    </source>
</evidence>
<dbReference type="EMBL" id="JAGSXJ010000009">
    <property type="protein sequence ID" value="KAH6688416.1"/>
    <property type="molecule type" value="Genomic_DNA"/>
</dbReference>
<dbReference type="PROSITE" id="PS50103">
    <property type="entry name" value="ZF_C3H1"/>
    <property type="match status" value="2"/>
</dbReference>
<feature type="region of interest" description="Disordered" evidence="6">
    <location>
        <begin position="499"/>
        <end position="536"/>
    </location>
</feature>
<feature type="domain" description="C3H1-type" evidence="7">
    <location>
        <begin position="398"/>
        <end position="426"/>
    </location>
</feature>
<feature type="domain" description="C3H1-type" evidence="7">
    <location>
        <begin position="289"/>
        <end position="316"/>
    </location>
</feature>
<dbReference type="Pfam" id="PF00642">
    <property type="entry name" value="zf-CCCH"/>
    <property type="match status" value="1"/>
</dbReference>
<dbReference type="Proteomes" id="UP000770015">
    <property type="component" value="Unassembled WGS sequence"/>
</dbReference>
<keyword evidence="1 4" id="KW-0479">Metal-binding</keyword>
<proteinExistence type="predicted"/>
<protein>
    <recommendedName>
        <fullName evidence="7">C3H1-type domain-containing protein</fullName>
    </recommendedName>
</protein>
<comment type="caution">
    <text evidence="8">The sequence shown here is derived from an EMBL/GenBank/DDBJ whole genome shotgun (WGS) entry which is preliminary data.</text>
</comment>
<evidence type="ECO:0000256" key="6">
    <source>
        <dbReference type="SAM" id="MobiDB-lite"/>
    </source>
</evidence>
<dbReference type="AlphaFoldDB" id="A0A9P8VDI6"/>
<keyword evidence="2 4" id="KW-0863">Zinc-finger</keyword>
<dbReference type="InterPro" id="IPR036855">
    <property type="entry name" value="Znf_CCCH_sf"/>
</dbReference>
<dbReference type="SUPFAM" id="SSF90229">
    <property type="entry name" value="CCCH zinc finger"/>
    <property type="match status" value="1"/>
</dbReference>
<dbReference type="Pfam" id="PF25540">
    <property type="entry name" value="DUF7923"/>
    <property type="match status" value="1"/>
</dbReference>
<organism evidence="8 9">
    <name type="scientific">Plectosphaerella plurivora</name>
    <dbReference type="NCBI Taxonomy" id="936078"/>
    <lineage>
        <taxon>Eukaryota</taxon>
        <taxon>Fungi</taxon>
        <taxon>Dikarya</taxon>
        <taxon>Ascomycota</taxon>
        <taxon>Pezizomycotina</taxon>
        <taxon>Sordariomycetes</taxon>
        <taxon>Hypocreomycetidae</taxon>
        <taxon>Glomerellales</taxon>
        <taxon>Plectosphaerellaceae</taxon>
        <taxon>Plectosphaerella</taxon>
    </lineage>
</organism>
<dbReference type="PANTHER" id="PTHR37543:SF1">
    <property type="entry name" value="CCCH ZINC FINGER DNA BINDING PROTEIN (AFU_ORTHOLOGUE AFUA_5G12760)"/>
    <property type="match status" value="1"/>
</dbReference>
<name>A0A9P8VDI6_9PEZI</name>
<evidence type="ECO:0000256" key="2">
    <source>
        <dbReference type="ARBA" id="ARBA00022771"/>
    </source>
</evidence>
<dbReference type="SMART" id="SM00356">
    <property type="entry name" value="ZnF_C3H1"/>
    <property type="match status" value="2"/>
</dbReference>
<feature type="compositionally biased region" description="Polar residues" evidence="6">
    <location>
        <begin position="499"/>
        <end position="509"/>
    </location>
</feature>
<evidence type="ECO:0000259" key="7">
    <source>
        <dbReference type="PROSITE" id="PS50103"/>
    </source>
</evidence>
<gene>
    <name evidence="8" type="ORF">F5X68DRAFT_168273</name>
</gene>
<dbReference type="Gene3D" id="4.10.1000.10">
    <property type="entry name" value="Zinc finger, CCCH-type"/>
    <property type="match status" value="2"/>
</dbReference>
<feature type="zinc finger region" description="C3H1-type" evidence="4">
    <location>
        <begin position="289"/>
        <end position="316"/>
    </location>
</feature>
<dbReference type="InterPro" id="IPR057683">
    <property type="entry name" value="DUF7923"/>
</dbReference>
<feature type="compositionally biased region" description="Low complexity" evidence="6">
    <location>
        <begin position="331"/>
        <end position="340"/>
    </location>
</feature>
<feature type="compositionally biased region" description="Acidic residues" evidence="6">
    <location>
        <begin position="513"/>
        <end position="522"/>
    </location>
</feature>
<feature type="region of interest" description="Disordered" evidence="6">
    <location>
        <begin position="253"/>
        <end position="288"/>
    </location>
</feature>
<evidence type="ECO:0000313" key="9">
    <source>
        <dbReference type="Proteomes" id="UP000770015"/>
    </source>
</evidence>
<dbReference type="Pfam" id="PF25542">
    <property type="entry name" value="zf-CCCH_12"/>
    <property type="match status" value="1"/>
</dbReference>
<dbReference type="InterPro" id="IPR000571">
    <property type="entry name" value="Znf_CCCH"/>
</dbReference>